<evidence type="ECO:0000256" key="1">
    <source>
        <dbReference type="SAM" id="MobiDB-lite"/>
    </source>
</evidence>
<dbReference type="RefSeq" id="WP_007014766.1">
    <property type="nucleotide sequence ID" value="NZ_AGFM01000061.1"/>
</dbReference>
<evidence type="ECO:0000313" key="3">
    <source>
        <dbReference type="Proteomes" id="UP000004030"/>
    </source>
</evidence>
<dbReference type="Proteomes" id="UP000004030">
    <property type="component" value="Unassembled WGS sequence"/>
</dbReference>
<evidence type="ECO:0000313" key="2">
    <source>
        <dbReference type="EMBL" id="EHJ59197.1"/>
    </source>
</evidence>
<protein>
    <submittedName>
        <fullName evidence="2">Uncharacterized protein</fullName>
    </submittedName>
</protein>
<organism evidence="2 3">
    <name type="scientific">Novosphingobium pentaromativorans US6-1</name>
    <dbReference type="NCBI Taxonomy" id="1088721"/>
    <lineage>
        <taxon>Bacteria</taxon>
        <taxon>Pseudomonadati</taxon>
        <taxon>Pseudomonadota</taxon>
        <taxon>Alphaproteobacteria</taxon>
        <taxon>Sphingomonadales</taxon>
        <taxon>Sphingomonadaceae</taxon>
        <taxon>Novosphingobium</taxon>
    </lineage>
</organism>
<feature type="compositionally biased region" description="Basic and acidic residues" evidence="1">
    <location>
        <begin position="184"/>
        <end position="203"/>
    </location>
</feature>
<dbReference type="EMBL" id="AGFM01000061">
    <property type="protein sequence ID" value="EHJ59197.1"/>
    <property type="molecule type" value="Genomic_DNA"/>
</dbReference>
<dbReference type="AlphaFoldDB" id="G6EHN7"/>
<sequence length="223" mass="24056">MLRSFFLVTVAATLSLSQAEARSQDKPITDSDPDVMDVAKTPTTDLNITKEEIPPILIEAIDKPYDLTDLGRCKQLVAAVERLDTILGPDMDLPQEARDRVSAGRVAKWVVSSFIPFRGLIRELSGANAQERAVRAAIQAGLARRGFLKGVGAQRGCAYPASPATQKVINAYLAQSENDEDSKNDDKKAQEAPKGDEKQDGKAQETTSAGVPIVSEPVVQKVP</sequence>
<proteinExistence type="predicted"/>
<dbReference type="eggNOG" id="ENOG50333E1">
    <property type="taxonomic scope" value="Bacteria"/>
</dbReference>
<feature type="region of interest" description="Disordered" evidence="1">
    <location>
        <begin position="176"/>
        <end position="223"/>
    </location>
</feature>
<comment type="caution">
    <text evidence="2">The sequence shown here is derived from an EMBL/GenBank/DDBJ whole genome shotgun (WGS) entry which is preliminary data.</text>
</comment>
<name>G6EHN7_9SPHN</name>
<gene>
    <name evidence="2" type="ORF">NSU_3858</name>
</gene>
<reference evidence="2 3" key="1">
    <citation type="journal article" date="2012" name="J. Bacteriol.">
        <title>Genome sequence of benzo(a)pyrene-degrading bacterium Novosphingobium pentaromativorans US6-1.</title>
        <authorList>
            <person name="Luo Y.R."/>
            <person name="Kang S.G."/>
            <person name="Kim S.J."/>
            <person name="Kim M.R."/>
            <person name="Li N."/>
            <person name="Lee J.H."/>
            <person name="Kwon K.K."/>
        </authorList>
    </citation>
    <scope>NUCLEOTIDE SEQUENCE [LARGE SCALE GENOMIC DNA]</scope>
    <source>
        <strain evidence="2 3">US6-1</strain>
    </source>
</reference>
<accession>G6EHN7</accession>
<dbReference type="PATRIC" id="fig|1088721.3.peg.3798"/>
<keyword evidence="3" id="KW-1185">Reference proteome</keyword>